<evidence type="ECO:0000256" key="6">
    <source>
        <dbReference type="ARBA" id="ARBA00023242"/>
    </source>
</evidence>
<comment type="subcellular location">
    <subcellularLocation>
        <location evidence="1 8">Nucleus</location>
    </subcellularLocation>
</comment>
<keyword evidence="5 8" id="KW-0804">Transcription</keyword>
<feature type="compositionally biased region" description="Low complexity" evidence="9">
    <location>
        <begin position="292"/>
        <end position="303"/>
    </location>
</feature>
<name>A0AA38R7A0_9PEZI</name>
<dbReference type="Pfam" id="PF10018">
    <property type="entry name" value="Med4"/>
    <property type="match status" value="1"/>
</dbReference>
<evidence type="ECO:0000313" key="10">
    <source>
        <dbReference type="EMBL" id="KAJ9137307.1"/>
    </source>
</evidence>
<gene>
    <name evidence="8" type="primary">MED4</name>
    <name evidence="10" type="ORF">NKR23_g9274</name>
</gene>
<dbReference type="GO" id="GO:0070847">
    <property type="term" value="C:core mediator complex"/>
    <property type="evidence" value="ECO:0007669"/>
    <property type="project" value="TreeGrafter"/>
</dbReference>
<sequence length="338" mass="36467">MDKYIDVRFERVEKALAALIDSISKYNPSTALATELAAADRELSQGLLELQTHQNNHLRIQDLRAATASLDTQIRDTLRTLASTRKDITSTVTTTFPDGPSYPIEYDELLSYARRISKTTLPPSAGSGGVNVAGGASTAGASPAVIEDGGTVPPTAAQTPVAAATPTAASGANGAPTPAGQADQQLQPASQTSASTPAAMPEHLAAYLNPLSGAVFVPWPAEDKIRAGSLAANQQLAEQGLDPRGYDPEEVARRQEQERREAEERERLEVEEQERRAREQRERIERERAAREQQLAQHQQQQAPQPGGGAGDERRPSGPAQLEKKQFQFMGDLDDDDE</sequence>
<dbReference type="GO" id="GO:0006357">
    <property type="term" value="P:regulation of transcription by RNA polymerase II"/>
    <property type="evidence" value="ECO:0007669"/>
    <property type="project" value="InterPro"/>
</dbReference>
<comment type="similarity">
    <text evidence="2 8">Belongs to the Mediator complex subunit 4 family.</text>
</comment>
<feature type="compositionally biased region" description="Low complexity" evidence="9">
    <location>
        <begin position="187"/>
        <end position="197"/>
    </location>
</feature>
<dbReference type="AlphaFoldDB" id="A0AA38R7A0"/>
<feature type="compositionally biased region" description="Basic and acidic residues" evidence="9">
    <location>
        <begin position="244"/>
        <end position="291"/>
    </location>
</feature>
<keyword evidence="6 8" id="KW-0539">Nucleus</keyword>
<evidence type="ECO:0000256" key="2">
    <source>
        <dbReference type="ARBA" id="ARBA00009626"/>
    </source>
</evidence>
<dbReference type="PANTHER" id="PTHR13208:SF2">
    <property type="entry name" value="MEDIATOR OF RNA POLYMERASE II TRANSCRIPTION SUBUNIT 4"/>
    <property type="match status" value="1"/>
</dbReference>
<reference evidence="10" key="1">
    <citation type="submission" date="2022-07" db="EMBL/GenBank/DDBJ databases">
        <title>Fungi with potential for degradation of polypropylene.</title>
        <authorList>
            <person name="Gostincar C."/>
        </authorList>
    </citation>
    <scope>NUCLEOTIDE SEQUENCE</scope>
    <source>
        <strain evidence="10">EXF-13308</strain>
    </source>
</reference>
<evidence type="ECO:0000256" key="8">
    <source>
        <dbReference type="RuleBase" id="RU364141"/>
    </source>
</evidence>
<proteinExistence type="inferred from homology"/>
<accession>A0AA38R7A0</accession>
<dbReference type="EMBL" id="JANBVO010000035">
    <property type="protein sequence ID" value="KAJ9137307.1"/>
    <property type="molecule type" value="Genomic_DNA"/>
</dbReference>
<evidence type="ECO:0000256" key="5">
    <source>
        <dbReference type="ARBA" id="ARBA00023163"/>
    </source>
</evidence>
<comment type="function">
    <text evidence="8">Component of the Mediator complex, a coactivator involved in the regulated transcription of nearly all RNA polymerase II-dependent genes. Mediator functions as a bridge to convey information from gene-specific regulatory proteins to the basal RNA polymerase II transcription machinery. Mediator is recruited to promoters by direct interactions with regulatory proteins and serves as a scaffold for the assembly of a functional preinitiation complex with RNA polymerase II and the general transcription factors.</text>
</comment>
<feature type="compositionally biased region" description="Low complexity" evidence="9">
    <location>
        <begin position="144"/>
        <end position="180"/>
    </location>
</feature>
<keyword evidence="4 8" id="KW-0805">Transcription regulation</keyword>
<evidence type="ECO:0000256" key="4">
    <source>
        <dbReference type="ARBA" id="ARBA00023015"/>
    </source>
</evidence>
<dbReference type="GO" id="GO:0003712">
    <property type="term" value="F:transcription coregulator activity"/>
    <property type="evidence" value="ECO:0007669"/>
    <property type="project" value="InterPro"/>
</dbReference>
<dbReference type="InterPro" id="IPR019258">
    <property type="entry name" value="Mediator_Med4"/>
</dbReference>
<comment type="caution">
    <text evidence="10">The sequence shown here is derived from an EMBL/GenBank/DDBJ whole genome shotgun (WGS) entry which is preliminary data.</text>
</comment>
<evidence type="ECO:0000313" key="11">
    <source>
        <dbReference type="Proteomes" id="UP001174694"/>
    </source>
</evidence>
<organism evidence="10 11">
    <name type="scientific">Pleurostoma richardsiae</name>
    <dbReference type="NCBI Taxonomy" id="41990"/>
    <lineage>
        <taxon>Eukaryota</taxon>
        <taxon>Fungi</taxon>
        <taxon>Dikarya</taxon>
        <taxon>Ascomycota</taxon>
        <taxon>Pezizomycotina</taxon>
        <taxon>Sordariomycetes</taxon>
        <taxon>Sordariomycetidae</taxon>
        <taxon>Calosphaeriales</taxon>
        <taxon>Pleurostomataceae</taxon>
        <taxon>Pleurostoma</taxon>
    </lineage>
</organism>
<evidence type="ECO:0000256" key="9">
    <source>
        <dbReference type="SAM" id="MobiDB-lite"/>
    </source>
</evidence>
<keyword evidence="11" id="KW-1185">Reference proteome</keyword>
<keyword evidence="8" id="KW-0010">Activator</keyword>
<dbReference type="Proteomes" id="UP001174694">
    <property type="component" value="Unassembled WGS sequence"/>
</dbReference>
<comment type="subunit">
    <text evidence="8">Component of the Mediator complex.</text>
</comment>
<evidence type="ECO:0000256" key="3">
    <source>
        <dbReference type="ARBA" id="ARBA00020629"/>
    </source>
</evidence>
<evidence type="ECO:0000256" key="7">
    <source>
        <dbReference type="ARBA" id="ARBA00031257"/>
    </source>
</evidence>
<protein>
    <recommendedName>
        <fullName evidence="3 8">Mediator of RNA polymerase II transcription subunit 4</fullName>
    </recommendedName>
    <alternativeName>
        <fullName evidence="7 8">Mediator complex subunit 4</fullName>
    </alternativeName>
</protein>
<dbReference type="GO" id="GO:0016592">
    <property type="term" value="C:mediator complex"/>
    <property type="evidence" value="ECO:0007669"/>
    <property type="project" value="InterPro"/>
</dbReference>
<feature type="region of interest" description="Disordered" evidence="9">
    <location>
        <begin position="238"/>
        <end position="338"/>
    </location>
</feature>
<dbReference type="PANTHER" id="PTHR13208">
    <property type="entry name" value="MEDIATOR OF RNA POLYMERASE II TRANSCRIPTION SUBUNIT 4"/>
    <property type="match status" value="1"/>
</dbReference>
<feature type="region of interest" description="Disordered" evidence="9">
    <location>
        <begin position="144"/>
        <end position="197"/>
    </location>
</feature>
<feature type="compositionally biased region" description="Basic and acidic residues" evidence="9">
    <location>
        <begin position="311"/>
        <end position="326"/>
    </location>
</feature>
<evidence type="ECO:0000256" key="1">
    <source>
        <dbReference type="ARBA" id="ARBA00004123"/>
    </source>
</evidence>